<protein>
    <submittedName>
        <fullName evidence="2">Cupin domain-containing protein</fullName>
    </submittedName>
</protein>
<accession>A0A932M0M5</accession>
<dbReference type="InterPro" id="IPR014710">
    <property type="entry name" value="RmlC-like_jellyroll"/>
</dbReference>
<dbReference type="InterPro" id="IPR013096">
    <property type="entry name" value="Cupin_2"/>
</dbReference>
<sequence length="146" mass="16547">VFTQEDLVRELPSLLRNTPGREKDSPGQGVEVLELENLRNKLERLSRELARRVCFRGERYESGLISFQPQPEPDPKQIVHTDKDVVCHVLSGQGRLRLNRAEKTEMILLKAGTVVRISSGIAHDFAASGPEELMIWYLLITTTSPR</sequence>
<feature type="domain" description="Cupin type-2" evidence="1">
    <location>
        <begin position="67"/>
        <end position="135"/>
    </location>
</feature>
<evidence type="ECO:0000259" key="1">
    <source>
        <dbReference type="Pfam" id="PF07883"/>
    </source>
</evidence>
<evidence type="ECO:0000313" key="2">
    <source>
        <dbReference type="EMBL" id="MBI3014066.1"/>
    </source>
</evidence>
<dbReference type="EMBL" id="JACPSX010000052">
    <property type="protein sequence ID" value="MBI3014066.1"/>
    <property type="molecule type" value="Genomic_DNA"/>
</dbReference>
<reference evidence="2" key="1">
    <citation type="submission" date="2020-07" db="EMBL/GenBank/DDBJ databases">
        <title>Huge and variable diversity of episymbiotic CPR bacteria and DPANN archaea in groundwater ecosystems.</title>
        <authorList>
            <person name="He C.Y."/>
            <person name="Keren R."/>
            <person name="Whittaker M."/>
            <person name="Farag I.F."/>
            <person name="Doudna J."/>
            <person name="Cate J.H.D."/>
            <person name="Banfield J.F."/>
        </authorList>
    </citation>
    <scope>NUCLEOTIDE SEQUENCE</scope>
    <source>
        <strain evidence="2">NC_groundwater_717_Ag_S-0.2um_59_8</strain>
    </source>
</reference>
<proteinExistence type="predicted"/>
<dbReference type="InterPro" id="IPR011051">
    <property type="entry name" value="RmlC_Cupin_sf"/>
</dbReference>
<dbReference type="Gene3D" id="2.60.120.10">
    <property type="entry name" value="Jelly Rolls"/>
    <property type="match status" value="1"/>
</dbReference>
<dbReference type="Pfam" id="PF07883">
    <property type="entry name" value="Cupin_2"/>
    <property type="match status" value="1"/>
</dbReference>
<dbReference type="Proteomes" id="UP000741360">
    <property type="component" value="Unassembled WGS sequence"/>
</dbReference>
<gene>
    <name evidence="2" type="ORF">HYY65_03140</name>
</gene>
<name>A0A932M0M5_UNCTE</name>
<dbReference type="SUPFAM" id="SSF51182">
    <property type="entry name" value="RmlC-like cupins"/>
    <property type="match status" value="1"/>
</dbReference>
<evidence type="ECO:0000313" key="3">
    <source>
        <dbReference type="Proteomes" id="UP000741360"/>
    </source>
</evidence>
<dbReference type="AlphaFoldDB" id="A0A932M0M5"/>
<comment type="caution">
    <text evidence="2">The sequence shown here is derived from an EMBL/GenBank/DDBJ whole genome shotgun (WGS) entry which is preliminary data.</text>
</comment>
<organism evidence="2 3">
    <name type="scientific">Tectimicrobiota bacterium</name>
    <dbReference type="NCBI Taxonomy" id="2528274"/>
    <lineage>
        <taxon>Bacteria</taxon>
        <taxon>Pseudomonadati</taxon>
        <taxon>Nitrospinota/Tectimicrobiota group</taxon>
        <taxon>Candidatus Tectimicrobiota</taxon>
    </lineage>
</organism>
<feature type="non-terminal residue" evidence="2">
    <location>
        <position position="1"/>
    </location>
</feature>
<dbReference type="CDD" id="cd02208">
    <property type="entry name" value="cupin_RmlC-like"/>
    <property type="match status" value="1"/>
</dbReference>